<dbReference type="InterPro" id="IPR012171">
    <property type="entry name" value="Fatty_acid_desaturase"/>
</dbReference>
<keyword evidence="4" id="KW-0812">Transmembrane</keyword>
<evidence type="ECO:0000256" key="4">
    <source>
        <dbReference type="SAM" id="Phobius"/>
    </source>
</evidence>
<dbReference type="NCBIfam" id="NF045690">
    <property type="entry name" value="BCarotKetCrtW"/>
    <property type="match status" value="1"/>
</dbReference>
<feature type="domain" description="Fatty acid desaturase" evidence="5">
    <location>
        <begin position="181"/>
        <end position="280"/>
    </location>
</feature>
<dbReference type="Pfam" id="PF00487">
    <property type="entry name" value="FA_desaturase"/>
    <property type="match status" value="2"/>
</dbReference>
<evidence type="ECO:0000313" key="6">
    <source>
        <dbReference type="EMBL" id="RUT03023.1"/>
    </source>
</evidence>
<accession>A0A3S1CGE9</accession>
<feature type="transmembrane region" description="Helical" evidence="4">
    <location>
        <begin position="121"/>
        <end position="139"/>
    </location>
</feature>
<feature type="domain" description="Fatty acid desaturase" evidence="5">
    <location>
        <begin position="83"/>
        <end position="180"/>
    </location>
</feature>
<comment type="cofactor">
    <cofactor evidence="1">
        <name>Fe(2+)</name>
        <dbReference type="ChEBI" id="CHEBI:29033"/>
    </cofactor>
</comment>
<keyword evidence="4" id="KW-1133">Transmembrane helix</keyword>
<evidence type="ECO:0000256" key="1">
    <source>
        <dbReference type="ARBA" id="ARBA00001954"/>
    </source>
</evidence>
<dbReference type="EMBL" id="RSCL01000014">
    <property type="protein sequence ID" value="RUT03023.1"/>
    <property type="molecule type" value="Genomic_DNA"/>
</dbReference>
<dbReference type="AlphaFoldDB" id="A0A3S1CGE9"/>
<dbReference type="GO" id="GO:0008610">
    <property type="term" value="P:lipid biosynthetic process"/>
    <property type="evidence" value="ECO:0007669"/>
    <property type="project" value="UniProtKB-ARBA"/>
</dbReference>
<dbReference type="GO" id="GO:0016020">
    <property type="term" value="C:membrane"/>
    <property type="evidence" value="ECO:0007669"/>
    <property type="project" value="TreeGrafter"/>
</dbReference>
<evidence type="ECO:0000259" key="5">
    <source>
        <dbReference type="Pfam" id="PF00487"/>
    </source>
</evidence>
<dbReference type="Proteomes" id="UP000271624">
    <property type="component" value="Unassembled WGS sequence"/>
</dbReference>
<comment type="similarity">
    <text evidence="2">Belongs to the fatty acid desaturase type 2 family.</text>
</comment>
<dbReference type="PANTHER" id="PTHR19353:SF19">
    <property type="entry name" value="DELTA(5) FATTY ACID DESATURASE C-RELATED"/>
    <property type="match status" value="1"/>
</dbReference>
<dbReference type="GO" id="GO:0016717">
    <property type="term" value="F:oxidoreductase activity, acting on paired donors, with oxidation of a pair of donors resulting in the reduction of molecular oxygen to two molecules of water"/>
    <property type="evidence" value="ECO:0007669"/>
    <property type="project" value="TreeGrafter"/>
</dbReference>
<protein>
    <recommendedName>
        <fullName evidence="5">Fatty acid desaturase domain-containing protein</fullName>
    </recommendedName>
</protein>
<keyword evidence="4" id="KW-0472">Membrane</keyword>
<keyword evidence="7" id="KW-1185">Reference proteome</keyword>
<reference evidence="6" key="1">
    <citation type="submission" date="2018-12" db="EMBL/GenBank/DDBJ databases">
        <authorList>
            <person name="Will S."/>
            <person name="Neumann-Schaal M."/>
            <person name="Henke P."/>
        </authorList>
    </citation>
    <scope>NUCLEOTIDE SEQUENCE</scope>
    <source>
        <strain evidence="6">PCC 7102</strain>
    </source>
</reference>
<comment type="caution">
    <text evidence="6">The sequence shown here is derived from an EMBL/GenBank/DDBJ whole genome shotgun (WGS) entry which is preliminary data.</text>
</comment>
<gene>
    <name evidence="6" type="ORF">DSM106972_053310</name>
</gene>
<reference evidence="6" key="2">
    <citation type="journal article" date="2019" name="Genome Biol. Evol.">
        <title>Day and night: Metabolic profiles and evolutionary relationships of six axenic non-marine cyanobacteria.</title>
        <authorList>
            <person name="Will S.E."/>
            <person name="Henke P."/>
            <person name="Boedeker C."/>
            <person name="Huang S."/>
            <person name="Brinkmann H."/>
            <person name="Rohde M."/>
            <person name="Jarek M."/>
            <person name="Friedl T."/>
            <person name="Seufert S."/>
            <person name="Schumacher M."/>
            <person name="Overmann J."/>
            <person name="Neumann-Schaal M."/>
            <person name="Petersen J."/>
        </authorList>
    </citation>
    <scope>NUCLEOTIDE SEQUENCE [LARGE SCALE GENOMIC DNA]</scope>
    <source>
        <strain evidence="6">PCC 7102</strain>
    </source>
</reference>
<dbReference type="PANTHER" id="PTHR19353">
    <property type="entry name" value="FATTY ACID DESATURASE 2"/>
    <property type="match status" value="1"/>
</dbReference>
<proteinExistence type="inferred from homology"/>
<name>A0A3S1CGE9_9CYAN</name>
<dbReference type="InterPro" id="IPR005804">
    <property type="entry name" value="FA_desaturase_dom"/>
</dbReference>
<evidence type="ECO:0000313" key="7">
    <source>
        <dbReference type="Proteomes" id="UP000271624"/>
    </source>
</evidence>
<feature type="transmembrane region" description="Helical" evidence="4">
    <location>
        <begin position="54"/>
        <end position="75"/>
    </location>
</feature>
<evidence type="ECO:0000256" key="2">
    <source>
        <dbReference type="ARBA" id="ARBA00008749"/>
    </source>
</evidence>
<keyword evidence="3" id="KW-0408">Iron</keyword>
<evidence type="ECO:0000256" key="3">
    <source>
        <dbReference type="ARBA" id="ARBA00023004"/>
    </source>
</evidence>
<organism evidence="6 7">
    <name type="scientific">Dulcicalothrix desertica PCC 7102</name>
    <dbReference type="NCBI Taxonomy" id="232991"/>
    <lineage>
        <taxon>Bacteria</taxon>
        <taxon>Bacillati</taxon>
        <taxon>Cyanobacteriota</taxon>
        <taxon>Cyanophyceae</taxon>
        <taxon>Nostocales</taxon>
        <taxon>Calotrichaceae</taxon>
        <taxon>Dulcicalothrix</taxon>
    </lineage>
</organism>
<dbReference type="InterPro" id="IPR054681">
    <property type="entry name" value="CrtW-like"/>
</dbReference>
<feature type="transmembrane region" description="Helical" evidence="4">
    <location>
        <begin position="82"/>
        <end position="101"/>
    </location>
</feature>
<sequence length="303" mass="35096">MFFTVGYTKYLALNQNDVNILTLVLNNYWTSMLQKSIVYPSQIPFENSIHPYRGITTAIAIIGIWAVSLILLMNVNVQETNIIALVAGVLYQTFCYTGLFITAHDAMHGAVSSYNIKLNHFIGSLCLFLYGALSYKTLLKKHWQHHQHPGTLNDPDFHDGKHHNLIAWYLHFMKGYWSWKQIITITIVYNSLAYLAHVPQINLILFWVTPSLLSSLQLFYFGTFEPHSEPITGYTDSSHTRTISRPAWLSFLTCYHFGYHLEHHQYPNVPWWQLSKVHQQIDLLQLLDVDKDKQEVQTTVPVQ</sequence>